<keyword evidence="1" id="KW-0863">Zinc-finger</keyword>
<reference evidence="4 5" key="1">
    <citation type="submission" date="2024-04" db="EMBL/GenBank/DDBJ databases">
        <title>Tritrichomonas musculus Genome.</title>
        <authorList>
            <person name="Alves-Ferreira E."/>
            <person name="Grigg M."/>
            <person name="Lorenzi H."/>
            <person name="Galac M."/>
        </authorList>
    </citation>
    <scope>NUCLEOTIDE SEQUENCE [LARGE SCALE GENOMIC DNA]</scope>
    <source>
        <strain evidence="4 5">EAF2021</strain>
    </source>
</reference>
<gene>
    <name evidence="4" type="ORF">M9Y10_011954</name>
</gene>
<evidence type="ECO:0000256" key="1">
    <source>
        <dbReference type="PROSITE-ProRule" id="PRU00175"/>
    </source>
</evidence>
<feature type="region of interest" description="Disordered" evidence="2">
    <location>
        <begin position="1"/>
        <end position="23"/>
    </location>
</feature>
<dbReference type="EMBL" id="JAPFFF010000018">
    <property type="protein sequence ID" value="KAK8860290.1"/>
    <property type="molecule type" value="Genomic_DNA"/>
</dbReference>
<feature type="domain" description="RING-type" evidence="3">
    <location>
        <begin position="69"/>
        <end position="104"/>
    </location>
</feature>
<organism evidence="4 5">
    <name type="scientific">Tritrichomonas musculus</name>
    <dbReference type="NCBI Taxonomy" id="1915356"/>
    <lineage>
        <taxon>Eukaryota</taxon>
        <taxon>Metamonada</taxon>
        <taxon>Parabasalia</taxon>
        <taxon>Tritrichomonadida</taxon>
        <taxon>Tritrichomonadidae</taxon>
        <taxon>Tritrichomonas</taxon>
    </lineage>
</organism>
<name>A0ABR2IBC8_9EUKA</name>
<keyword evidence="5" id="KW-1185">Reference proteome</keyword>
<evidence type="ECO:0000313" key="4">
    <source>
        <dbReference type="EMBL" id="KAK8860290.1"/>
    </source>
</evidence>
<keyword evidence="1" id="KW-0862">Zinc</keyword>
<evidence type="ECO:0000313" key="5">
    <source>
        <dbReference type="Proteomes" id="UP001470230"/>
    </source>
</evidence>
<accession>A0ABR2IBC8</accession>
<sequence length="169" mass="19387">MRPLTTHSDSSNNSDDDSENSIINPDESIFQLPKCKWTKDKFVQAVQKGEITPFYPPSPNKTLLNDICCGICYQFFPRINKITCCNFVVCSNCLIFLEKCPVCKKEISIKANCTSNQILKYDEDINQKSYPDDTLEIAQEFGLDTRKVKKLLDSGFKIDELFHDDEYTC</sequence>
<keyword evidence="1" id="KW-0479">Metal-binding</keyword>
<protein>
    <recommendedName>
        <fullName evidence="3">RING-type domain-containing protein</fullName>
    </recommendedName>
</protein>
<comment type="caution">
    <text evidence="4">The sequence shown here is derived from an EMBL/GenBank/DDBJ whole genome shotgun (WGS) entry which is preliminary data.</text>
</comment>
<evidence type="ECO:0000256" key="2">
    <source>
        <dbReference type="SAM" id="MobiDB-lite"/>
    </source>
</evidence>
<dbReference type="Proteomes" id="UP001470230">
    <property type="component" value="Unassembled WGS sequence"/>
</dbReference>
<dbReference type="InterPro" id="IPR001841">
    <property type="entry name" value="Znf_RING"/>
</dbReference>
<dbReference type="PROSITE" id="PS50089">
    <property type="entry name" value="ZF_RING_2"/>
    <property type="match status" value="1"/>
</dbReference>
<proteinExistence type="predicted"/>
<evidence type="ECO:0000259" key="3">
    <source>
        <dbReference type="PROSITE" id="PS50089"/>
    </source>
</evidence>